<organism evidence="2 3">
    <name type="scientific">Symbiodinium microadriaticum</name>
    <name type="common">Dinoflagellate</name>
    <name type="synonym">Zooxanthella microadriatica</name>
    <dbReference type="NCBI Taxonomy" id="2951"/>
    <lineage>
        <taxon>Eukaryota</taxon>
        <taxon>Sar</taxon>
        <taxon>Alveolata</taxon>
        <taxon>Dinophyceae</taxon>
        <taxon>Suessiales</taxon>
        <taxon>Symbiodiniaceae</taxon>
        <taxon>Symbiodinium</taxon>
    </lineage>
</organism>
<gene>
    <name evidence="2" type="ORF">AK812_SmicGene12497</name>
</gene>
<dbReference type="EMBL" id="LSRX01000211">
    <property type="protein sequence ID" value="OLQ04413.1"/>
    <property type="molecule type" value="Genomic_DNA"/>
</dbReference>
<dbReference type="AlphaFoldDB" id="A0A1Q9EAH5"/>
<sequence length="231" mass="26021">MTRRVGLARAKKQKTWDSEGDSSRRTYWVKHEGYVDKDGTFWEEDSESPGVWWYWSKGHGWGRWKERASEDSQASSVGGGWWNKTAALVHMHRNGCERELEQALVRLRSHYALQRALKTIDGKVFHKGRIEILDRRQVLNLSGWDEGYVKPKAKPKAKSNVIPGMAPKAKASTKAATKAKAEAKPKSEPKAEKFEPPPRQEEEAPELPPDTGPSDERPTISLVVVGHVDAG</sequence>
<protein>
    <submittedName>
        <fullName evidence="2">Uncharacterized protein</fullName>
    </submittedName>
</protein>
<feature type="compositionally biased region" description="Basic and acidic residues" evidence="1">
    <location>
        <begin position="179"/>
        <end position="202"/>
    </location>
</feature>
<feature type="compositionally biased region" description="Low complexity" evidence="1">
    <location>
        <begin position="166"/>
        <end position="178"/>
    </location>
</feature>
<reference evidence="2 3" key="1">
    <citation type="submission" date="2016-02" db="EMBL/GenBank/DDBJ databases">
        <title>Genome analysis of coral dinoflagellate symbionts highlights evolutionary adaptations to a symbiotic lifestyle.</title>
        <authorList>
            <person name="Aranda M."/>
            <person name="Li Y."/>
            <person name="Liew Y.J."/>
            <person name="Baumgarten S."/>
            <person name="Simakov O."/>
            <person name="Wilson M."/>
            <person name="Piel J."/>
            <person name="Ashoor H."/>
            <person name="Bougouffa S."/>
            <person name="Bajic V.B."/>
            <person name="Ryu T."/>
            <person name="Ravasi T."/>
            <person name="Bayer T."/>
            <person name="Micklem G."/>
            <person name="Kim H."/>
            <person name="Bhak J."/>
            <person name="Lajeunesse T.C."/>
            <person name="Voolstra C.R."/>
        </authorList>
    </citation>
    <scope>NUCLEOTIDE SEQUENCE [LARGE SCALE GENOMIC DNA]</scope>
    <source>
        <strain evidence="2 3">CCMP2467</strain>
    </source>
</reference>
<evidence type="ECO:0000256" key="1">
    <source>
        <dbReference type="SAM" id="MobiDB-lite"/>
    </source>
</evidence>
<accession>A0A1Q9EAH5</accession>
<comment type="caution">
    <text evidence="2">The sequence shown here is derived from an EMBL/GenBank/DDBJ whole genome shotgun (WGS) entry which is preliminary data.</text>
</comment>
<feature type="region of interest" description="Disordered" evidence="1">
    <location>
        <begin position="149"/>
        <end position="231"/>
    </location>
</feature>
<evidence type="ECO:0000313" key="3">
    <source>
        <dbReference type="Proteomes" id="UP000186817"/>
    </source>
</evidence>
<dbReference type="Proteomes" id="UP000186817">
    <property type="component" value="Unassembled WGS sequence"/>
</dbReference>
<keyword evidence="3" id="KW-1185">Reference proteome</keyword>
<name>A0A1Q9EAH5_SYMMI</name>
<evidence type="ECO:0000313" key="2">
    <source>
        <dbReference type="EMBL" id="OLQ04413.1"/>
    </source>
</evidence>
<proteinExistence type="predicted"/>